<name>A0A4R3LZ38_9HYPH</name>
<evidence type="ECO:0000313" key="2">
    <source>
        <dbReference type="EMBL" id="TCT05942.1"/>
    </source>
</evidence>
<keyword evidence="1" id="KW-0732">Signal</keyword>
<feature type="chain" id="PRO_5020479259" description="Lipoprotein" evidence="1">
    <location>
        <begin position="21"/>
        <end position="125"/>
    </location>
</feature>
<sequence length="125" mass="12537">MAGRCGPCTAWLRIVSAATALGLAACAPEAPPPVGAQRAADLALRRCTALALQAFPHVSANTLVAPGVYTTNGIACRPDPVFGTACAPRANWLPPAAGDPAAHGEARAALVRACLARSGVPAPVY</sequence>
<organism evidence="2 3">
    <name type="scientific">Aquabacter spiritensis</name>
    <dbReference type="NCBI Taxonomy" id="933073"/>
    <lineage>
        <taxon>Bacteria</taxon>
        <taxon>Pseudomonadati</taxon>
        <taxon>Pseudomonadota</taxon>
        <taxon>Alphaproteobacteria</taxon>
        <taxon>Hyphomicrobiales</taxon>
        <taxon>Xanthobacteraceae</taxon>
        <taxon>Aquabacter</taxon>
    </lineage>
</organism>
<protein>
    <recommendedName>
        <fullName evidence="4">Lipoprotein</fullName>
    </recommendedName>
</protein>
<accession>A0A4R3LZ38</accession>
<dbReference type="AlphaFoldDB" id="A0A4R3LZ38"/>
<feature type="signal peptide" evidence="1">
    <location>
        <begin position="1"/>
        <end position="20"/>
    </location>
</feature>
<comment type="caution">
    <text evidence="2">The sequence shown here is derived from an EMBL/GenBank/DDBJ whole genome shotgun (WGS) entry which is preliminary data.</text>
</comment>
<reference evidence="2 3" key="1">
    <citation type="submission" date="2019-03" db="EMBL/GenBank/DDBJ databases">
        <title>Genomic Encyclopedia of Type Strains, Phase IV (KMG-IV): sequencing the most valuable type-strain genomes for metagenomic binning, comparative biology and taxonomic classification.</title>
        <authorList>
            <person name="Goeker M."/>
        </authorList>
    </citation>
    <scope>NUCLEOTIDE SEQUENCE [LARGE SCALE GENOMIC DNA]</scope>
    <source>
        <strain evidence="2 3">DSM 9035</strain>
    </source>
</reference>
<dbReference type="PROSITE" id="PS51257">
    <property type="entry name" value="PROKAR_LIPOPROTEIN"/>
    <property type="match status" value="1"/>
</dbReference>
<evidence type="ECO:0000313" key="3">
    <source>
        <dbReference type="Proteomes" id="UP000294664"/>
    </source>
</evidence>
<dbReference type="Proteomes" id="UP000294664">
    <property type="component" value="Unassembled WGS sequence"/>
</dbReference>
<evidence type="ECO:0000256" key="1">
    <source>
        <dbReference type="SAM" id="SignalP"/>
    </source>
</evidence>
<keyword evidence="3" id="KW-1185">Reference proteome</keyword>
<dbReference type="EMBL" id="SMAI01000003">
    <property type="protein sequence ID" value="TCT05942.1"/>
    <property type="molecule type" value="Genomic_DNA"/>
</dbReference>
<proteinExistence type="predicted"/>
<gene>
    <name evidence="2" type="ORF">EDC64_10343</name>
</gene>
<evidence type="ECO:0008006" key="4">
    <source>
        <dbReference type="Google" id="ProtNLM"/>
    </source>
</evidence>